<comment type="caution">
    <text evidence="1">The sequence shown here is derived from an EMBL/GenBank/DDBJ whole genome shotgun (WGS) entry which is preliminary data.</text>
</comment>
<proteinExistence type="predicted"/>
<name>A0ACB7WNF4_DIOAL</name>
<dbReference type="Proteomes" id="UP000827976">
    <property type="component" value="Chromosome 3"/>
</dbReference>
<gene>
    <name evidence="1" type="ORF">IHE45_03G098700</name>
</gene>
<evidence type="ECO:0000313" key="1">
    <source>
        <dbReference type="EMBL" id="KAH7689444.1"/>
    </source>
</evidence>
<accession>A0ACB7WNF4</accession>
<reference evidence="2" key="1">
    <citation type="journal article" date="2022" name="Nat. Commun.">
        <title>Chromosome evolution and the genetic basis of agronomically important traits in greater yam.</title>
        <authorList>
            <person name="Bredeson J.V."/>
            <person name="Lyons J.B."/>
            <person name="Oniyinde I.O."/>
            <person name="Okereke N.R."/>
            <person name="Kolade O."/>
            <person name="Nnabue I."/>
            <person name="Nwadili C.O."/>
            <person name="Hribova E."/>
            <person name="Parker M."/>
            <person name="Nwogha J."/>
            <person name="Shu S."/>
            <person name="Carlson J."/>
            <person name="Kariba R."/>
            <person name="Muthemba S."/>
            <person name="Knop K."/>
            <person name="Barton G.J."/>
            <person name="Sherwood A.V."/>
            <person name="Lopez-Montes A."/>
            <person name="Asiedu R."/>
            <person name="Jamnadass R."/>
            <person name="Muchugi A."/>
            <person name="Goodstein D."/>
            <person name="Egesi C.N."/>
            <person name="Featherston J."/>
            <person name="Asfaw A."/>
            <person name="Simpson G.G."/>
            <person name="Dolezel J."/>
            <person name="Hendre P.S."/>
            <person name="Van Deynze A."/>
            <person name="Kumar P.L."/>
            <person name="Obidiegwu J.E."/>
            <person name="Bhattacharjee R."/>
            <person name="Rokhsar D.S."/>
        </authorList>
    </citation>
    <scope>NUCLEOTIDE SEQUENCE [LARGE SCALE GENOMIC DNA]</scope>
    <source>
        <strain evidence="2">cv. TDa95/00328</strain>
    </source>
</reference>
<organism evidence="1 2">
    <name type="scientific">Dioscorea alata</name>
    <name type="common">Purple yam</name>
    <dbReference type="NCBI Taxonomy" id="55571"/>
    <lineage>
        <taxon>Eukaryota</taxon>
        <taxon>Viridiplantae</taxon>
        <taxon>Streptophyta</taxon>
        <taxon>Embryophyta</taxon>
        <taxon>Tracheophyta</taxon>
        <taxon>Spermatophyta</taxon>
        <taxon>Magnoliopsida</taxon>
        <taxon>Liliopsida</taxon>
        <taxon>Dioscoreales</taxon>
        <taxon>Dioscoreaceae</taxon>
        <taxon>Dioscorea</taxon>
    </lineage>
</organism>
<keyword evidence="2" id="KW-1185">Reference proteome</keyword>
<sequence>MLVVLLLVAAPLCCMTASILYSGESMKPGETISWANNQLVMQRDCDLVYYANGRRLWASKTSGMGSDCYCTLQSDGNMVVYDNKGTPLWSSDTKRGQGFYVLIAQKDRNLVIYGTARWATNTTI</sequence>
<dbReference type="EMBL" id="CM037013">
    <property type="protein sequence ID" value="KAH7689444.1"/>
    <property type="molecule type" value="Genomic_DNA"/>
</dbReference>
<evidence type="ECO:0000313" key="2">
    <source>
        <dbReference type="Proteomes" id="UP000827976"/>
    </source>
</evidence>
<protein>
    <submittedName>
        <fullName evidence="1">Alpha-D-mannose-specific plant lectins domain-containing protein</fullName>
    </submittedName>
</protein>